<feature type="active site" description="Proton donor/acceptor" evidence="7">
    <location>
        <position position="152"/>
    </location>
</feature>
<dbReference type="GO" id="GO:0008360">
    <property type="term" value="P:regulation of cell shape"/>
    <property type="evidence" value="ECO:0007669"/>
    <property type="project" value="UniProtKB-UniRule"/>
</dbReference>
<keyword evidence="6 7" id="KW-0961">Cell wall biogenesis/degradation</keyword>
<dbReference type="PANTHER" id="PTHR41533:SF2">
    <property type="entry name" value="BLR7131 PROTEIN"/>
    <property type="match status" value="1"/>
</dbReference>
<dbReference type="Pfam" id="PF03734">
    <property type="entry name" value="YkuD"/>
    <property type="match status" value="1"/>
</dbReference>
<dbReference type="CDD" id="cd16913">
    <property type="entry name" value="YkuD_like"/>
    <property type="match status" value="1"/>
</dbReference>
<proteinExistence type="inferred from homology"/>
<dbReference type="EMBL" id="SLXU01000001">
    <property type="protein sequence ID" value="TCP63243.1"/>
    <property type="molecule type" value="Genomic_DNA"/>
</dbReference>
<reference evidence="10 11" key="1">
    <citation type="submission" date="2019-03" db="EMBL/GenBank/DDBJ databases">
        <title>Genomic Encyclopedia of Type Strains, Phase IV (KMG-IV): sequencing the most valuable type-strain genomes for metagenomic binning, comparative biology and taxonomic classification.</title>
        <authorList>
            <person name="Goeker M."/>
        </authorList>
    </citation>
    <scope>NUCLEOTIDE SEQUENCE [LARGE SCALE GENOMIC DNA]</scope>
    <source>
        <strain evidence="10 11">DSM 24766</strain>
    </source>
</reference>
<evidence type="ECO:0000256" key="7">
    <source>
        <dbReference type="PROSITE-ProRule" id="PRU01373"/>
    </source>
</evidence>
<dbReference type="GO" id="GO:0009252">
    <property type="term" value="P:peptidoglycan biosynthetic process"/>
    <property type="evidence" value="ECO:0007669"/>
    <property type="project" value="UniProtKB-UniPathway"/>
</dbReference>
<dbReference type="SUPFAM" id="SSF141523">
    <property type="entry name" value="L,D-transpeptidase catalytic domain-like"/>
    <property type="match status" value="1"/>
</dbReference>
<feature type="signal peptide" evidence="8">
    <location>
        <begin position="1"/>
        <end position="21"/>
    </location>
</feature>
<keyword evidence="4 7" id="KW-0133">Cell shape</keyword>
<comment type="pathway">
    <text evidence="1 7">Cell wall biogenesis; peptidoglycan biosynthesis.</text>
</comment>
<dbReference type="GO" id="GO:0004180">
    <property type="term" value="F:carboxypeptidase activity"/>
    <property type="evidence" value="ECO:0007669"/>
    <property type="project" value="UniProtKB-ARBA"/>
</dbReference>
<dbReference type="UniPathway" id="UPA00219"/>
<feature type="chain" id="PRO_5020706556" evidence="8">
    <location>
        <begin position="22"/>
        <end position="249"/>
    </location>
</feature>
<sequence>MRVPLRFTYRFLLLVMLGLTAACTPLQPGVSAMDEPPSRALSEFEQLMKRLGSPLVLPSGKAILVNVPAYELVAFEDGVPVMRSRIIVGSPRNPTPLVDTHVSRVTFRPTWRPTPDMIEFENYEDKVWPPGRNNPLGLAAVRLDPGMLVYLHDTNQRGLFARDGRALSHGCIRVQRWDELIAWIVERDLDWVRAMAETPPSKEVQAPAIPVLIRYLRVFPAADGTVYKHHDIYGLEPEPDQARTSSRGL</sequence>
<dbReference type="InterPro" id="IPR038063">
    <property type="entry name" value="Transpep_catalytic_dom"/>
</dbReference>
<name>A0A4R2RJI9_9RHOB</name>
<dbReference type="InterPro" id="IPR005490">
    <property type="entry name" value="LD_TPept_cat_dom"/>
</dbReference>
<dbReference type="PROSITE" id="PS51257">
    <property type="entry name" value="PROKAR_LIPOPROTEIN"/>
    <property type="match status" value="1"/>
</dbReference>
<dbReference type="PROSITE" id="PS52029">
    <property type="entry name" value="LD_TPASE"/>
    <property type="match status" value="1"/>
</dbReference>
<feature type="domain" description="L,D-TPase catalytic" evidence="9">
    <location>
        <begin position="61"/>
        <end position="195"/>
    </location>
</feature>
<dbReference type="InterPro" id="IPR052905">
    <property type="entry name" value="LD-transpeptidase_YkuD-like"/>
</dbReference>
<evidence type="ECO:0000256" key="4">
    <source>
        <dbReference type="ARBA" id="ARBA00022960"/>
    </source>
</evidence>
<protein>
    <submittedName>
        <fullName evidence="10">L,D-transpeptidase-like protein</fullName>
    </submittedName>
</protein>
<keyword evidence="11" id="KW-1185">Reference proteome</keyword>
<evidence type="ECO:0000256" key="3">
    <source>
        <dbReference type="ARBA" id="ARBA00022679"/>
    </source>
</evidence>
<evidence type="ECO:0000313" key="10">
    <source>
        <dbReference type="EMBL" id="TCP63243.1"/>
    </source>
</evidence>
<dbReference type="Proteomes" id="UP000295050">
    <property type="component" value="Unassembled WGS sequence"/>
</dbReference>
<organism evidence="10 11">
    <name type="scientific">Rhodovulum bhavnagarense</name>
    <dbReference type="NCBI Taxonomy" id="992286"/>
    <lineage>
        <taxon>Bacteria</taxon>
        <taxon>Pseudomonadati</taxon>
        <taxon>Pseudomonadota</taxon>
        <taxon>Alphaproteobacteria</taxon>
        <taxon>Rhodobacterales</taxon>
        <taxon>Paracoccaceae</taxon>
        <taxon>Rhodovulum</taxon>
    </lineage>
</organism>
<keyword evidence="3" id="KW-0808">Transferase</keyword>
<evidence type="ECO:0000256" key="8">
    <source>
        <dbReference type="SAM" id="SignalP"/>
    </source>
</evidence>
<keyword evidence="5 7" id="KW-0573">Peptidoglycan synthesis</keyword>
<evidence type="ECO:0000256" key="6">
    <source>
        <dbReference type="ARBA" id="ARBA00023316"/>
    </source>
</evidence>
<dbReference type="GO" id="GO:0016740">
    <property type="term" value="F:transferase activity"/>
    <property type="evidence" value="ECO:0007669"/>
    <property type="project" value="UniProtKB-KW"/>
</dbReference>
<evidence type="ECO:0000256" key="5">
    <source>
        <dbReference type="ARBA" id="ARBA00022984"/>
    </source>
</evidence>
<comment type="similarity">
    <text evidence="2">Belongs to the YkuD family.</text>
</comment>
<dbReference type="AlphaFoldDB" id="A0A4R2RJI9"/>
<evidence type="ECO:0000259" key="9">
    <source>
        <dbReference type="PROSITE" id="PS52029"/>
    </source>
</evidence>
<dbReference type="Gene3D" id="2.40.440.10">
    <property type="entry name" value="L,D-transpeptidase catalytic domain-like"/>
    <property type="match status" value="1"/>
</dbReference>
<keyword evidence="8" id="KW-0732">Signal</keyword>
<gene>
    <name evidence="10" type="ORF">EV663_101511</name>
</gene>
<accession>A0A4R2RJI9</accession>
<evidence type="ECO:0000256" key="1">
    <source>
        <dbReference type="ARBA" id="ARBA00004752"/>
    </source>
</evidence>
<evidence type="ECO:0000256" key="2">
    <source>
        <dbReference type="ARBA" id="ARBA00005992"/>
    </source>
</evidence>
<dbReference type="GO" id="GO:0071555">
    <property type="term" value="P:cell wall organization"/>
    <property type="evidence" value="ECO:0007669"/>
    <property type="project" value="UniProtKB-UniRule"/>
</dbReference>
<feature type="active site" description="Nucleophile" evidence="7">
    <location>
        <position position="171"/>
    </location>
</feature>
<evidence type="ECO:0000313" key="11">
    <source>
        <dbReference type="Proteomes" id="UP000295050"/>
    </source>
</evidence>
<dbReference type="PANTHER" id="PTHR41533">
    <property type="entry name" value="L,D-TRANSPEPTIDASE HI_1667-RELATED"/>
    <property type="match status" value="1"/>
</dbReference>
<comment type="caution">
    <text evidence="10">The sequence shown here is derived from an EMBL/GenBank/DDBJ whole genome shotgun (WGS) entry which is preliminary data.</text>
</comment>